<feature type="compositionally biased region" description="Low complexity" evidence="1">
    <location>
        <begin position="788"/>
        <end position="821"/>
    </location>
</feature>
<feature type="region of interest" description="Disordered" evidence="1">
    <location>
        <begin position="505"/>
        <end position="530"/>
    </location>
</feature>
<accession>A0A836BVN8</accession>
<feature type="compositionally biased region" description="Low complexity" evidence="1">
    <location>
        <begin position="385"/>
        <end position="395"/>
    </location>
</feature>
<dbReference type="Proteomes" id="UP000612055">
    <property type="component" value="Unassembled WGS sequence"/>
</dbReference>
<reference evidence="2" key="1">
    <citation type="journal article" date="2020" name="bioRxiv">
        <title>Comparative genomics of Chlamydomonas.</title>
        <authorList>
            <person name="Craig R.J."/>
            <person name="Hasan A.R."/>
            <person name="Ness R.W."/>
            <person name="Keightley P.D."/>
        </authorList>
    </citation>
    <scope>NUCLEOTIDE SEQUENCE</scope>
    <source>
        <strain evidence="2">CCAP 11/70</strain>
    </source>
</reference>
<name>A0A836BVN8_9CHLO</name>
<feature type="compositionally biased region" description="Low complexity" evidence="1">
    <location>
        <begin position="754"/>
        <end position="768"/>
    </location>
</feature>
<evidence type="ECO:0000313" key="3">
    <source>
        <dbReference type="Proteomes" id="UP000612055"/>
    </source>
</evidence>
<evidence type="ECO:0000256" key="1">
    <source>
        <dbReference type="SAM" id="MobiDB-lite"/>
    </source>
</evidence>
<protein>
    <submittedName>
        <fullName evidence="2">Uncharacterized protein</fullName>
    </submittedName>
</protein>
<feature type="region of interest" description="Disordered" evidence="1">
    <location>
        <begin position="548"/>
        <end position="568"/>
    </location>
</feature>
<proteinExistence type="predicted"/>
<keyword evidence="3" id="KW-1185">Reference proteome</keyword>
<comment type="caution">
    <text evidence="2">The sequence shown here is derived from an EMBL/GenBank/DDBJ whole genome shotgun (WGS) entry which is preliminary data.</text>
</comment>
<feature type="compositionally biased region" description="Low complexity" evidence="1">
    <location>
        <begin position="854"/>
        <end position="870"/>
    </location>
</feature>
<dbReference type="EMBL" id="JAEHOE010000060">
    <property type="protein sequence ID" value="KAG2490645.1"/>
    <property type="molecule type" value="Genomic_DNA"/>
</dbReference>
<sequence length="877" mass="88142">MAVYSDPGGTMRYIDGKLDSAPGRLDLSTGAEPALCMAPSAALGVGDPGPFHGASPFGTSSADGWNTAADPDLPLAALQPAASAPVPGSAASADSPDGTDLGKVLSAVHASKRPATKLPSPVTVQVASRKRRVEAGEPAADAGEDGRTTRGTVGVFYPQLYLTGGDCIESGGQLMSRGRFERLAGVATAKWHVSIKVLPSGVAIGKWLQQHGLPLLQSRGRKAKGRSSMPGTLESIPAAPDSAGEEEPRPAPGTAATWALRRVQSSRGPANSEHDPPPAALGAMPSLAPAAAAGASPISMDPWPGAAPHTACPSPDMAFGSGGLWRLGSVTQSASPAPTAPTRPFDRMSASSVSVSASPAVTPAAGVLFMQHSLSAAPLPASQTASPAAPRRGLPPLAPSPLPAQSGAGWSPSFQAPLPPAPVPACAYRVRHTLSAAHTAPVGSLCAPVPMQGAQADGGCPTDALLDQAGLLLLDEDMPSALVPQEPLTELLTMLALPTRMEIAAAPPGPDGPALAAPHPAAGHQQPGPVSVPMAQLRAAASYNTGTHTGYGADSTSGHVSVDHAAPSPNLGWSSAPFQPCPDSAHTSATAHACSNSAGSSARRLLAGLTVSAAASPLLSEPHQACLGWGLGAAGLPEWAALARGSDTAGLSTRPASPAAIRARLLGGHGSSNYTSRRSALNTLTLNDSQHDATSGDGGEPWSAWAPADGARPPPGGDGPASGGFAPARSLPAALRGAAPQPRLLQGAAPRMRASTGGAASGHDSGAGPQMGGWAQPHHSTSPVLPGAAQAQAHAGQARAQLPSPLGAQGAPAGGWQPQHGWHAEREQAQHAWQRGQSQRAPQQPQQEPPPPTAQASGGWQPQQPAWAQQRWSSPLN</sequence>
<feature type="compositionally biased region" description="Low complexity" evidence="1">
    <location>
        <begin position="837"/>
        <end position="846"/>
    </location>
</feature>
<feature type="region of interest" description="Disordered" evidence="1">
    <location>
        <begin position="749"/>
        <end position="877"/>
    </location>
</feature>
<dbReference type="OrthoDB" id="551189at2759"/>
<feature type="region of interest" description="Disordered" evidence="1">
    <location>
        <begin position="688"/>
        <end position="728"/>
    </location>
</feature>
<feature type="region of interest" description="Disordered" evidence="1">
    <location>
        <begin position="380"/>
        <end position="415"/>
    </location>
</feature>
<feature type="compositionally biased region" description="Polar residues" evidence="1">
    <location>
        <begin position="548"/>
        <end position="559"/>
    </location>
</feature>
<organism evidence="2 3">
    <name type="scientific">Edaphochlamys debaryana</name>
    <dbReference type="NCBI Taxonomy" id="47281"/>
    <lineage>
        <taxon>Eukaryota</taxon>
        <taxon>Viridiplantae</taxon>
        <taxon>Chlorophyta</taxon>
        <taxon>core chlorophytes</taxon>
        <taxon>Chlorophyceae</taxon>
        <taxon>CS clade</taxon>
        <taxon>Chlamydomonadales</taxon>
        <taxon>Chlamydomonadales incertae sedis</taxon>
        <taxon>Edaphochlamys</taxon>
    </lineage>
</organism>
<evidence type="ECO:0000313" key="2">
    <source>
        <dbReference type="EMBL" id="KAG2490645.1"/>
    </source>
</evidence>
<feature type="compositionally biased region" description="Low complexity" evidence="1">
    <location>
        <begin position="80"/>
        <end position="98"/>
    </location>
</feature>
<dbReference type="AlphaFoldDB" id="A0A836BVN8"/>
<feature type="region of interest" description="Disordered" evidence="1">
    <location>
        <begin position="218"/>
        <end position="284"/>
    </location>
</feature>
<feature type="region of interest" description="Disordered" evidence="1">
    <location>
        <begin position="80"/>
        <end position="102"/>
    </location>
</feature>
<feature type="compositionally biased region" description="Low complexity" evidence="1">
    <location>
        <begin position="512"/>
        <end position="529"/>
    </location>
</feature>
<gene>
    <name evidence="2" type="ORF">HYH03_011036</name>
</gene>